<proteinExistence type="predicted"/>
<gene>
    <name evidence="2" type="ORF">GCM10025865_05550</name>
</gene>
<accession>A0ABM8FZQ6</accession>
<organism evidence="2 3">
    <name type="scientific">Paraoerskovia sediminicola</name>
    <dbReference type="NCBI Taxonomy" id="1138587"/>
    <lineage>
        <taxon>Bacteria</taxon>
        <taxon>Bacillati</taxon>
        <taxon>Actinomycetota</taxon>
        <taxon>Actinomycetes</taxon>
        <taxon>Micrococcales</taxon>
        <taxon>Cellulomonadaceae</taxon>
        <taxon>Paraoerskovia</taxon>
    </lineage>
</organism>
<protein>
    <submittedName>
        <fullName evidence="2">Uncharacterized protein</fullName>
    </submittedName>
</protein>
<dbReference type="Proteomes" id="UP001321475">
    <property type="component" value="Chromosome"/>
</dbReference>
<evidence type="ECO:0000256" key="1">
    <source>
        <dbReference type="SAM" id="MobiDB-lite"/>
    </source>
</evidence>
<reference evidence="3" key="1">
    <citation type="journal article" date="2019" name="Int. J. Syst. Evol. Microbiol.">
        <title>The Global Catalogue of Microorganisms (GCM) 10K type strain sequencing project: providing services to taxonomists for standard genome sequencing and annotation.</title>
        <authorList>
            <consortium name="The Broad Institute Genomics Platform"/>
            <consortium name="The Broad Institute Genome Sequencing Center for Infectious Disease"/>
            <person name="Wu L."/>
            <person name="Ma J."/>
        </authorList>
    </citation>
    <scope>NUCLEOTIDE SEQUENCE [LARGE SCALE GENOMIC DNA]</scope>
    <source>
        <strain evidence="3">NBRC 108565</strain>
    </source>
</reference>
<dbReference type="RefSeq" id="WP_286218457.1">
    <property type="nucleotide sequence ID" value="NZ_AP027729.1"/>
</dbReference>
<sequence>MDDGASVRFTWENPDPQDGDRYAWEVVDPLEDGLPTFVDEPTVTVPADASGRTCLRVSIVREGRGSADPAGVCVEGAS</sequence>
<feature type="region of interest" description="Disordered" evidence="1">
    <location>
        <begin position="1"/>
        <end position="20"/>
    </location>
</feature>
<dbReference type="EMBL" id="AP027729">
    <property type="protein sequence ID" value="BDZ41256.1"/>
    <property type="molecule type" value="Genomic_DNA"/>
</dbReference>
<name>A0ABM8FZQ6_9CELL</name>
<keyword evidence="3" id="KW-1185">Reference proteome</keyword>
<evidence type="ECO:0000313" key="3">
    <source>
        <dbReference type="Proteomes" id="UP001321475"/>
    </source>
</evidence>
<evidence type="ECO:0000313" key="2">
    <source>
        <dbReference type="EMBL" id="BDZ41256.1"/>
    </source>
</evidence>